<dbReference type="InParanoid" id="A0A067M8I7"/>
<dbReference type="HOGENOM" id="CLU_888503_0_0_1"/>
<evidence type="ECO:0000313" key="2">
    <source>
        <dbReference type="Proteomes" id="UP000027195"/>
    </source>
</evidence>
<protein>
    <submittedName>
        <fullName evidence="1">Uncharacterized protein</fullName>
    </submittedName>
</protein>
<gene>
    <name evidence="1" type="ORF">BOTBODRAFT_590832</name>
</gene>
<name>A0A067M8I7_BOTB1</name>
<organism evidence="1 2">
    <name type="scientific">Botryobasidium botryosum (strain FD-172 SS1)</name>
    <dbReference type="NCBI Taxonomy" id="930990"/>
    <lineage>
        <taxon>Eukaryota</taxon>
        <taxon>Fungi</taxon>
        <taxon>Dikarya</taxon>
        <taxon>Basidiomycota</taxon>
        <taxon>Agaricomycotina</taxon>
        <taxon>Agaricomycetes</taxon>
        <taxon>Cantharellales</taxon>
        <taxon>Botryobasidiaceae</taxon>
        <taxon>Botryobasidium</taxon>
    </lineage>
</organism>
<dbReference type="AlphaFoldDB" id="A0A067M8I7"/>
<proteinExistence type="predicted"/>
<accession>A0A067M8I7</accession>
<dbReference type="Proteomes" id="UP000027195">
    <property type="component" value="Unassembled WGS sequence"/>
</dbReference>
<dbReference type="OrthoDB" id="2579508at2759"/>
<reference evidence="2" key="1">
    <citation type="journal article" date="2014" name="Proc. Natl. Acad. Sci. U.S.A.">
        <title>Extensive sampling of basidiomycete genomes demonstrates inadequacy of the white-rot/brown-rot paradigm for wood decay fungi.</title>
        <authorList>
            <person name="Riley R."/>
            <person name="Salamov A.A."/>
            <person name="Brown D.W."/>
            <person name="Nagy L.G."/>
            <person name="Floudas D."/>
            <person name="Held B.W."/>
            <person name="Levasseur A."/>
            <person name="Lombard V."/>
            <person name="Morin E."/>
            <person name="Otillar R."/>
            <person name="Lindquist E.A."/>
            <person name="Sun H."/>
            <person name="LaButti K.M."/>
            <person name="Schmutz J."/>
            <person name="Jabbour D."/>
            <person name="Luo H."/>
            <person name="Baker S.E."/>
            <person name="Pisabarro A.G."/>
            <person name="Walton J.D."/>
            <person name="Blanchette R.A."/>
            <person name="Henrissat B."/>
            <person name="Martin F."/>
            <person name="Cullen D."/>
            <person name="Hibbett D.S."/>
            <person name="Grigoriev I.V."/>
        </authorList>
    </citation>
    <scope>NUCLEOTIDE SEQUENCE [LARGE SCALE GENOMIC DNA]</scope>
    <source>
        <strain evidence="2">FD-172 SS1</strain>
    </source>
</reference>
<evidence type="ECO:0000313" key="1">
    <source>
        <dbReference type="EMBL" id="KDQ07881.1"/>
    </source>
</evidence>
<sequence length="305" mass="34177">MPSVTPSSVNAYCKQTILPDLAFHASTPDLLKPGELPKFAALRYASPESAIGLGIRPPVGGYCCHTMPPRSDVLRSLFSFDPFVESSDDESTVRTDDDVNRLIHTTTLSTLTILLNAEFGTPDDWHTKRNATTLFNDMPIFFSTLRQRDICADEIDELEDQFINRMCICVVAPWNLSVDDLMELNHSYGDADVEISTSISPSAILYHELYKQCLALGVRHFVLTTYTEWIFGQISEDGETIAFETPISHDSRKPAVMQYLYYWTTQAVLTSGVGITVEMPITDDYRTARAGQPHLELTTHDYTSC</sequence>
<keyword evidence="2" id="KW-1185">Reference proteome</keyword>
<dbReference type="EMBL" id="KL198099">
    <property type="protein sequence ID" value="KDQ07881.1"/>
    <property type="molecule type" value="Genomic_DNA"/>
</dbReference>